<name>G3U4Q7_LOXAF</name>
<keyword evidence="8" id="KW-1185">Reference proteome</keyword>
<dbReference type="InterPro" id="IPR036769">
    <property type="entry name" value="Ribosomal_uL11_C_sf"/>
</dbReference>
<dbReference type="GO" id="GO:0070180">
    <property type="term" value="F:large ribosomal subunit rRNA binding"/>
    <property type="evidence" value="ECO:0007669"/>
    <property type="project" value="TreeGrafter"/>
</dbReference>
<organism evidence="7 8">
    <name type="scientific">Loxodonta africana</name>
    <name type="common">African elephant</name>
    <dbReference type="NCBI Taxonomy" id="9785"/>
    <lineage>
        <taxon>Eukaryota</taxon>
        <taxon>Metazoa</taxon>
        <taxon>Chordata</taxon>
        <taxon>Craniata</taxon>
        <taxon>Vertebrata</taxon>
        <taxon>Euteleostomi</taxon>
        <taxon>Mammalia</taxon>
        <taxon>Eutheria</taxon>
        <taxon>Afrotheria</taxon>
        <taxon>Proboscidea</taxon>
        <taxon>Elephantidae</taxon>
        <taxon>Loxodonta</taxon>
    </lineage>
</organism>
<dbReference type="SMART" id="SM00649">
    <property type="entry name" value="RL11"/>
    <property type="match status" value="1"/>
</dbReference>
<reference evidence="7" key="3">
    <citation type="submission" date="2025-09" db="UniProtKB">
        <authorList>
            <consortium name="Ensembl"/>
        </authorList>
    </citation>
    <scope>IDENTIFICATION</scope>
    <source>
        <strain evidence="7">Isolate ISIS603380</strain>
    </source>
</reference>
<dbReference type="Pfam" id="PF03946">
    <property type="entry name" value="Ribosomal_L11_N"/>
    <property type="match status" value="1"/>
</dbReference>
<dbReference type="SUPFAM" id="SSF46906">
    <property type="entry name" value="Ribosomal protein L11, C-terminal domain"/>
    <property type="match status" value="1"/>
</dbReference>
<keyword evidence="2 4" id="KW-0689">Ribosomal protein</keyword>
<dbReference type="InterPro" id="IPR020784">
    <property type="entry name" value="Ribosomal_uL11_N"/>
</dbReference>
<evidence type="ECO:0000256" key="1">
    <source>
        <dbReference type="ARBA" id="ARBA00010537"/>
    </source>
</evidence>
<comment type="similarity">
    <text evidence="1 4">Belongs to the universal ribosomal protein uL11 family.</text>
</comment>
<dbReference type="FunFam" id="3.30.1550.10:FF:000002">
    <property type="entry name" value="60S ribosomal protein L12"/>
    <property type="match status" value="1"/>
</dbReference>
<dbReference type="GO" id="GO:0006412">
    <property type="term" value="P:translation"/>
    <property type="evidence" value="ECO:0007669"/>
    <property type="project" value="InterPro"/>
</dbReference>
<dbReference type="PANTHER" id="PTHR11661:SF2">
    <property type="entry name" value="LARGE RIBOSOMAL SUBUNIT PROTEIN UL11"/>
    <property type="match status" value="1"/>
</dbReference>
<dbReference type="STRING" id="9785.ENSLAFP00000022815"/>
<proteinExistence type="inferred from homology"/>
<dbReference type="InterPro" id="IPR020783">
    <property type="entry name" value="Ribosomal_uL11_C"/>
</dbReference>
<evidence type="ECO:0000313" key="8">
    <source>
        <dbReference type="Proteomes" id="UP000007646"/>
    </source>
</evidence>
<dbReference type="Gene3D" id="1.10.10.250">
    <property type="entry name" value="Ribosomal protein L11, C-terminal domain"/>
    <property type="match status" value="1"/>
</dbReference>
<dbReference type="GO" id="GO:0022625">
    <property type="term" value="C:cytosolic large ribosomal subunit"/>
    <property type="evidence" value="ECO:0007669"/>
    <property type="project" value="TreeGrafter"/>
</dbReference>
<evidence type="ECO:0000256" key="2">
    <source>
        <dbReference type="ARBA" id="ARBA00022980"/>
    </source>
</evidence>
<dbReference type="PANTHER" id="PTHR11661">
    <property type="entry name" value="60S RIBOSOMAL PROTEIN L12"/>
    <property type="match status" value="1"/>
</dbReference>
<dbReference type="Pfam" id="PF00298">
    <property type="entry name" value="Ribosomal_L11"/>
    <property type="match status" value="1"/>
</dbReference>
<dbReference type="GO" id="GO:0003735">
    <property type="term" value="F:structural constituent of ribosome"/>
    <property type="evidence" value="ECO:0007669"/>
    <property type="project" value="InterPro"/>
</dbReference>
<evidence type="ECO:0000259" key="6">
    <source>
        <dbReference type="Pfam" id="PF03946"/>
    </source>
</evidence>
<evidence type="ECO:0000256" key="4">
    <source>
        <dbReference type="RuleBase" id="RU003978"/>
    </source>
</evidence>
<dbReference type="Gene3D" id="3.30.1550.10">
    <property type="entry name" value="Ribosomal protein L11/L12, N-terminal domain"/>
    <property type="match status" value="1"/>
</dbReference>
<dbReference type="eggNOG" id="KOG0886">
    <property type="taxonomic scope" value="Eukaryota"/>
</dbReference>
<sequence>VPSRSDLSGIKVMYLRCTSGQVSATSTLTPKISPLSLSPKETGDDIVKATSDCNGLKITVKLTIQNGQAQTEVVCSMSVLIIKALKEPPRNRKKQKNIKQCGNSNCQHCLTVAALMFSQKISGTMKGSLGTVNSVDCNVDGHPHDINSGAVECSAS</sequence>
<dbReference type="InterPro" id="IPR000911">
    <property type="entry name" value="Ribosomal_uL11"/>
</dbReference>
<reference evidence="7 8" key="1">
    <citation type="submission" date="2009-06" db="EMBL/GenBank/DDBJ databases">
        <title>The Genome Sequence of Loxodonta africana (African elephant).</title>
        <authorList>
            <person name="Di Palma F."/>
            <person name="Heiman D."/>
            <person name="Young S."/>
            <person name="Johnson J."/>
            <person name="Lander E.S."/>
            <person name="Lindblad-Toh K."/>
        </authorList>
    </citation>
    <scope>NUCLEOTIDE SEQUENCE [LARGE SCALE GENOMIC DNA]</scope>
    <source>
        <strain evidence="7 8">Isolate ISIS603380</strain>
    </source>
</reference>
<accession>G3U4Q7</accession>
<dbReference type="Proteomes" id="UP000007646">
    <property type="component" value="Unassembled WGS sequence"/>
</dbReference>
<evidence type="ECO:0000256" key="3">
    <source>
        <dbReference type="ARBA" id="ARBA00023274"/>
    </source>
</evidence>
<dbReference type="SUPFAM" id="SSF54747">
    <property type="entry name" value="Ribosomal L11/L12e N-terminal domain"/>
    <property type="match status" value="1"/>
</dbReference>
<protein>
    <submittedName>
        <fullName evidence="7">Uncharacterized protein</fullName>
    </submittedName>
</protein>
<evidence type="ECO:0000313" key="7">
    <source>
        <dbReference type="Ensembl" id="ENSLAFP00000022815.1"/>
    </source>
</evidence>
<dbReference type="GeneTree" id="ENSGT00390000006922"/>
<dbReference type="HOGENOM" id="CLU_074237_5_0_1"/>
<feature type="domain" description="Large ribosomal subunit protein uL11 N-terminal" evidence="6">
    <location>
        <begin position="13"/>
        <end position="68"/>
    </location>
</feature>
<dbReference type="InterPro" id="IPR036796">
    <property type="entry name" value="Ribosomal_uL11_N_sf"/>
</dbReference>
<dbReference type="Ensembl" id="ENSLAFT00000025883.1">
    <property type="protein sequence ID" value="ENSLAFP00000022815.1"/>
    <property type="gene ID" value="ENSLAFG00000027513.1"/>
</dbReference>
<dbReference type="InParanoid" id="G3U4Q7"/>
<feature type="domain" description="Large ribosomal subunit protein uL11 C-terminal" evidence="5">
    <location>
        <begin position="76"/>
        <end position="138"/>
    </location>
</feature>
<keyword evidence="3 4" id="KW-0687">Ribonucleoprotein</keyword>
<dbReference type="AlphaFoldDB" id="G3U4Q7"/>
<evidence type="ECO:0000259" key="5">
    <source>
        <dbReference type="Pfam" id="PF00298"/>
    </source>
</evidence>
<reference evidence="7" key="2">
    <citation type="submission" date="2025-08" db="UniProtKB">
        <authorList>
            <consortium name="Ensembl"/>
        </authorList>
    </citation>
    <scope>IDENTIFICATION</scope>
    <source>
        <strain evidence="7">Isolate ISIS603380</strain>
    </source>
</reference>